<evidence type="ECO:0000256" key="1">
    <source>
        <dbReference type="ARBA" id="ARBA00010790"/>
    </source>
</evidence>
<dbReference type="Gene3D" id="3.50.50.60">
    <property type="entry name" value="FAD/NAD(P)-binding domain"/>
    <property type="match status" value="1"/>
</dbReference>
<accession>A0A9N9X6W4</accession>
<organism evidence="3 4">
    <name type="scientific">Diabrotica balteata</name>
    <name type="common">Banded cucumber beetle</name>
    <dbReference type="NCBI Taxonomy" id="107213"/>
    <lineage>
        <taxon>Eukaryota</taxon>
        <taxon>Metazoa</taxon>
        <taxon>Ecdysozoa</taxon>
        <taxon>Arthropoda</taxon>
        <taxon>Hexapoda</taxon>
        <taxon>Insecta</taxon>
        <taxon>Pterygota</taxon>
        <taxon>Neoptera</taxon>
        <taxon>Endopterygota</taxon>
        <taxon>Coleoptera</taxon>
        <taxon>Polyphaga</taxon>
        <taxon>Cucujiformia</taxon>
        <taxon>Chrysomeloidea</taxon>
        <taxon>Chrysomelidae</taxon>
        <taxon>Galerucinae</taxon>
        <taxon>Diabroticina</taxon>
        <taxon>Diabroticites</taxon>
        <taxon>Diabrotica</taxon>
    </lineage>
</organism>
<keyword evidence="4" id="KW-1185">Reference proteome</keyword>
<dbReference type="Pfam" id="PF05199">
    <property type="entry name" value="GMC_oxred_C"/>
    <property type="match status" value="1"/>
</dbReference>
<dbReference type="EMBL" id="OU898277">
    <property type="protein sequence ID" value="CAG9829753.1"/>
    <property type="molecule type" value="Genomic_DNA"/>
</dbReference>
<dbReference type="InterPro" id="IPR036188">
    <property type="entry name" value="FAD/NAD-bd_sf"/>
</dbReference>
<evidence type="ECO:0000259" key="2">
    <source>
        <dbReference type="Pfam" id="PF05199"/>
    </source>
</evidence>
<protein>
    <recommendedName>
        <fullName evidence="2">Glucose-methanol-choline oxidoreductase C-terminal domain-containing protein</fullName>
    </recommendedName>
</protein>
<comment type="similarity">
    <text evidence="1">Belongs to the GMC oxidoreductase family.</text>
</comment>
<evidence type="ECO:0000313" key="3">
    <source>
        <dbReference type="EMBL" id="CAG9829753.1"/>
    </source>
</evidence>
<dbReference type="InterPro" id="IPR007867">
    <property type="entry name" value="GMC_OxRtase_C"/>
</dbReference>
<feature type="domain" description="Glucose-methanol-choline oxidoreductase C-terminal" evidence="2">
    <location>
        <begin position="133"/>
        <end position="276"/>
    </location>
</feature>
<dbReference type="GO" id="GO:0016614">
    <property type="term" value="F:oxidoreductase activity, acting on CH-OH group of donors"/>
    <property type="evidence" value="ECO:0007669"/>
    <property type="project" value="InterPro"/>
</dbReference>
<reference evidence="3" key="1">
    <citation type="submission" date="2022-01" db="EMBL/GenBank/DDBJ databases">
        <authorList>
            <person name="King R."/>
        </authorList>
    </citation>
    <scope>NUCLEOTIDE SEQUENCE</scope>
</reference>
<gene>
    <name evidence="3" type="ORF">DIABBA_LOCUS3522</name>
</gene>
<dbReference type="Gene3D" id="3.30.560.10">
    <property type="entry name" value="Glucose Oxidase, domain 3"/>
    <property type="match status" value="1"/>
</dbReference>
<dbReference type="InterPro" id="IPR012132">
    <property type="entry name" value="GMC_OxRdtase"/>
</dbReference>
<dbReference type="AlphaFoldDB" id="A0A9N9X6W4"/>
<proteinExistence type="inferred from homology"/>
<dbReference type="SUPFAM" id="SSF51905">
    <property type="entry name" value="FAD/NAD(P)-binding domain"/>
    <property type="match status" value="1"/>
</dbReference>
<dbReference type="SUPFAM" id="SSF54373">
    <property type="entry name" value="FAD-linked reductases, C-terminal domain"/>
    <property type="match status" value="1"/>
</dbReference>
<dbReference type="OrthoDB" id="269227at2759"/>
<dbReference type="GO" id="GO:0050660">
    <property type="term" value="F:flavin adenine dinucleotide binding"/>
    <property type="evidence" value="ECO:0007669"/>
    <property type="project" value="InterPro"/>
</dbReference>
<sequence>MLSGVGPKKHLKEVNISLIQDLEVGSKSRDHIEANIFFSTNIVLPPQDLKQQLQDYLQGIGDLTSVTTIQGVAFYETENNTRKGVPNLEIFTDVSANSLFLTKSITLLKDNVSEALSANHTSGFSFGVIHTDPKSTGTIRLKSSNPFEYPIINPNLLSDPENKDIDEMYQSIQLLFKLAESKAYQSLGLNYLSNPLPDCSHLVFKSKEYWYCYLRQITLTAFHPMATCPMGRSPKKGAVVDSNLKVFGIKRLRVADASIFPISSTGHPSVPCIMIGEKISDYIKNHYP</sequence>
<dbReference type="Proteomes" id="UP001153709">
    <property type="component" value="Chromosome 2"/>
</dbReference>
<name>A0A9N9X6W4_DIABA</name>
<dbReference type="PANTHER" id="PTHR11552">
    <property type="entry name" value="GLUCOSE-METHANOL-CHOLINE GMC OXIDOREDUCTASE"/>
    <property type="match status" value="1"/>
</dbReference>
<dbReference type="PANTHER" id="PTHR11552:SF158">
    <property type="entry name" value="GH23626P-RELATED"/>
    <property type="match status" value="1"/>
</dbReference>
<evidence type="ECO:0000313" key="4">
    <source>
        <dbReference type="Proteomes" id="UP001153709"/>
    </source>
</evidence>